<evidence type="ECO:0000313" key="2">
    <source>
        <dbReference type="Proteomes" id="UP001150603"/>
    </source>
</evidence>
<keyword evidence="1" id="KW-0436">Ligase</keyword>
<gene>
    <name evidence="1" type="primary">sap61</name>
    <name evidence="1" type="ORF">FBU59_003861</name>
</gene>
<dbReference type="EMBL" id="JANBPW010002594">
    <property type="protein sequence ID" value="KAJ1940270.1"/>
    <property type="molecule type" value="Genomic_DNA"/>
</dbReference>
<keyword evidence="2" id="KW-1185">Reference proteome</keyword>
<sequence>MDSIIEQERQAYEDVERLEQAIVDLMMQDLSKHKYKLLREHKINDLLDQIQSRSSLIQRIDADESGLRKHETDGISDNKFNEFYARLADVRDFHRRNPDTAVVPPEIEYMAYKHNPEEVEEQEMARRERVRAAMDAEGDSAPMLSEQDLEAVDQQTFVGTQDMDKLDAMFSGEERIGRYVDLNEPYELFVNLKGVTRITYLEYLDEFAKFEAIERKNKAHEDYGRYLDSLQAYFEGYVGRAMPLFDLPKVQREAQEQFEADWHDQKVNGWAT</sequence>
<accession>A0ACC1J7B3</accession>
<proteinExistence type="predicted"/>
<feature type="non-terminal residue" evidence="1">
    <location>
        <position position="272"/>
    </location>
</feature>
<reference evidence="1" key="1">
    <citation type="submission" date="2022-07" db="EMBL/GenBank/DDBJ databases">
        <title>Phylogenomic reconstructions and comparative analyses of Kickxellomycotina fungi.</title>
        <authorList>
            <person name="Reynolds N.K."/>
            <person name="Stajich J.E."/>
            <person name="Barry K."/>
            <person name="Grigoriev I.V."/>
            <person name="Crous P."/>
            <person name="Smith M.E."/>
        </authorList>
    </citation>
    <scope>NUCLEOTIDE SEQUENCE</scope>
    <source>
        <strain evidence="1">NRRL 5244</strain>
    </source>
</reference>
<dbReference type="EC" id="6.5.1.1" evidence="1"/>
<name>A0ACC1J7B3_9FUNG</name>
<evidence type="ECO:0000313" key="1">
    <source>
        <dbReference type="EMBL" id="KAJ1940270.1"/>
    </source>
</evidence>
<organism evidence="1 2">
    <name type="scientific">Linderina macrospora</name>
    <dbReference type="NCBI Taxonomy" id="4868"/>
    <lineage>
        <taxon>Eukaryota</taxon>
        <taxon>Fungi</taxon>
        <taxon>Fungi incertae sedis</taxon>
        <taxon>Zoopagomycota</taxon>
        <taxon>Kickxellomycotina</taxon>
        <taxon>Kickxellomycetes</taxon>
        <taxon>Kickxellales</taxon>
        <taxon>Kickxellaceae</taxon>
        <taxon>Linderina</taxon>
    </lineage>
</organism>
<dbReference type="Proteomes" id="UP001150603">
    <property type="component" value="Unassembled WGS sequence"/>
</dbReference>
<protein>
    <submittedName>
        <fullName evidence="1">Pre-mRNA-splicing factor sap61</fullName>
        <ecNumber evidence="1">6.5.1.1</ecNumber>
    </submittedName>
</protein>
<comment type="caution">
    <text evidence="1">The sequence shown here is derived from an EMBL/GenBank/DDBJ whole genome shotgun (WGS) entry which is preliminary data.</text>
</comment>